<dbReference type="GO" id="GO:0020037">
    <property type="term" value="F:heme binding"/>
    <property type="evidence" value="ECO:0007669"/>
    <property type="project" value="TreeGrafter"/>
</dbReference>
<feature type="transmembrane region" description="Helical" evidence="5">
    <location>
        <begin position="329"/>
        <end position="349"/>
    </location>
</feature>
<dbReference type="PROSITE" id="PS50850">
    <property type="entry name" value="MFS"/>
    <property type="match status" value="1"/>
</dbReference>
<dbReference type="SUPFAM" id="SSF103473">
    <property type="entry name" value="MFS general substrate transporter"/>
    <property type="match status" value="1"/>
</dbReference>
<name>A0AAN7P8J0_9COLE</name>
<feature type="transmembrane region" description="Helical" evidence="5">
    <location>
        <begin position="148"/>
        <end position="171"/>
    </location>
</feature>
<feature type="transmembrane region" description="Helical" evidence="5">
    <location>
        <begin position="21"/>
        <end position="39"/>
    </location>
</feature>
<feature type="transmembrane region" description="Helical" evidence="5">
    <location>
        <begin position="183"/>
        <end position="205"/>
    </location>
</feature>
<evidence type="ECO:0000259" key="6">
    <source>
        <dbReference type="PROSITE" id="PS50850"/>
    </source>
</evidence>
<feature type="transmembrane region" description="Helical" evidence="5">
    <location>
        <begin position="302"/>
        <end position="323"/>
    </location>
</feature>
<dbReference type="GO" id="GO:0015232">
    <property type="term" value="F:heme transmembrane transporter activity"/>
    <property type="evidence" value="ECO:0007669"/>
    <property type="project" value="TreeGrafter"/>
</dbReference>
<dbReference type="Pfam" id="PF07690">
    <property type="entry name" value="MFS_1"/>
    <property type="match status" value="1"/>
</dbReference>
<reference evidence="8" key="1">
    <citation type="submission" date="2023-01" db="EMBL/GenBank/DDBJ databases">
        <title>Key to firefly adult light organ development and bioluminescence: homeobox transcription factors regulate luciferase expression and transportation to peroxisome.</title>
        <authorList>
            <person name="Fu X."/>
        </authorList>
    </citation>
    <scope>NUCLEOTIDE SEQUENCE [LARGE SCALE GENOMIC DNA]</scope>
</reference>
<keyword evidence="3 5" id="KW-1133">Transmembrane helix</keyword>
<organism evidence="7 8">
    <name type="scientific">Aquatica leii</name>
    <dbReference type="NCBI Taxonomy" id="1421715"/>
    <lineage>
        <taxon>Eukaryota</taxon>
        <taxon>Metazoa</taxon>
        <taxon>Ecdysozoa</taxon>
        <taxon>Arthropoda</taxon>
        <taxon>Hexapoda</taxon>
        <taxon>Insecta</taxon>
        <taxon>Pterygota</taxon>
        <taxon>Neoptera</taxon>
        <taxon>Endopterygota</taxon>
        <taxon>Coleoptera</taxon>
        <taxon>Polyphaga</taxon>
        <taxon>Elateriformia</taxon>
        <taxon>Elateroidea</taxon>
        <taxon>Lampyridae</taxon>
        <taxon>Luciolinae</taxon>
        <taxon>Aquatica</taxon>
    </lineage>
</organism>
<evidence type="ECO:0000256" key="2">
    <source>
        <dbReference type="ARBA" id="ARBA00022692"/>
    </source>
</evidence>
<feature type="transmembrane region" description="Helical" evidence="5">
    <location>
        <begin position="239"/>
        <end position="264"/>
    </location>
</feature>
<comment type="caution">
    <text evidence="7">The sequence shown here is derived from an EMBL/GenBank/DDBJ whole genome shotgun (WGS) entry which is preliminary data.</text>
</comment>
<feature type="transmembrane region" description="Helical" evidence="5">
    <location>
        <begin position="361"/>
        <end position="384"/>
    </location>
</feature>
<evidence type="ECO:0000313" key="8">
    <source>
        <dbReference type="Proteomes" id="UP001353858"/>
    </source>
</evidence>
<feature type="transmembrane region" description="Helical" evidence="5">
    <location>
        <begin position="276"/>
        <end position="297"/>
    </location>
</feature>
<dbReference type="Gene3D" id="1.20.1250.20">
    <property type="entry name" value="MFS general substrate transporter like domains"/>
    <property type="match status" value="2"/>
</dbReference>
<keyword evidence="2 5" id="KW-0812">Transmembrane</keyword>
<dbReference type="InterPro" id="IPR036259">
    <property type="entry name" value="MFS_trans_sf"/>
</dbReference>
<protein>
    <recommendedName>
        <fullName evidence="6">Major facilitator superfamily (MFS) profile domain-containing protein</fullName>
    </recommendedName>
</protein>
<accession>A0AAN7P8J0</accession>
<proteinExistence type="predicted"/>
<evidence type="ECO:0000256" key="5">
    <source>
        <dbReference type="SAM" id="Phobius"/>
    </source>
</evidence>
<dbReference type="AlphaFoldDB" id="A0AAN7P8J0"/>
<dbReference type="InterPro" id="IPR011701">
    <property type="entry name" value="MFS"/>
</dbReference>
<dbReference type="GO" id="GO:0016020">
    <property type="term" value="C:membrane"/>
    <property type="evidence" value="ECO:0007669"/>
    <property type="project" value="UniProtKB-SubCell"/>
</dbReference>
<dbReference type="EMBL" id="JARPUR010000003">
    <property type="protein sequence ID" value="KAK4879447.1"/>
    <property type="molecule type" value="Genomic_DNA"/>
</dbReference>
<keyword evidence="4 5" id="KW-0472">Membrane</keyword>
<sequence length="434" mass="48525">MVTEENKTCKKQDEPRLYKKRWFILFLYVIVAPTSTMQWTQYTIVADVIRDYYKVSYEAVNWTNLTALLCYVIFAFPSCYAIDKYGIRKTLIITTCATCVATWIKVGSVSPDNFWVIIVGQIVLSIPQACLLNLPPKLAANWFGPDEVSMACSVGLTGIQLGAAFGFLLPPVLIKKETVDNDLFVTGLGLAVICTITLFLIVPFFSNKPSVPPSYAAMKQDLTVNYIHSIKQILKNIPLILAVLGAGINVAVFCVFQALLNQIILYNYPDGSEDAGLIGVLMVVMGLFGSVIAGIILDKFKIYRAFILILDTSIVLTFIVFSFTLKMNIIFPYVLFLILAKWSVSYQIAIETSYPEPEAAVVGLINGVGQSLGIAFTYAYSYIFYQFNDFWANIFLSSTCFVSLFFIAFSKFELKRQLTNTTLKDEVPKEITKC</sequence>
<dbReference type="PANTHER" id="PTHR10924:SF4">
    <property type="entry name" value="GH15861P"/>
    <property type="match status" value="1"/>
</dbReference>
<comment type="subcellular location">
    <subcellularLocation>
        <location evidence="1">Membrane</location>
        <topology evidence="1">Multi-pass membrane protein</topology>
    </subcellularLocation>
</comment>
<feature type="transmembrane region" description="Helical" evidence="5">
    <location>
        <begin position="390"/>
        <end position="409"/>
    </location>
</feature>
<feature type="domain" description="Major facilitator superfamily (MFS) profile" evidence="6">
    <location>
        <begin position="24"/>
        <end position="415"/>
    </location>
</feature>
<dbReference type="Proteomes" id="UP001353858">
    <property type="component" value="Unassembled WGS sequence"/>
</dbReference>
<evidence type="ECO:0000256" key="1">
    <source>
        <dbReference type="ARBA" id="ARBA00004141"/>
    </source>
</evidence>
<dbReference type="GO" id="GO:0097037">
    <property type="term" value="P:heme export"/>
    <property type="evidence" value="ECO:0007669"/>
    <property type="project" value="TreeGrafter"/>
</dbReference>
<dbReference type="InterPro" id="IPR020846">
    <property type="entry name" value="MFS_dom"/>
</dbReference>
<evidence type="ECO:0000256" key="3">
    <source>
        <dbReference type="ARBA" id="ARBA00022989"/>
    </source>
</evidence>
<dbReference type="PANTHER" id="PTHR10924">
    <property type="entry name" value="MAJOR FACILITATOR SUPERFAMILY PROTEIN-RELATED"/>
    <property type="match status" value="1"/>
</dbReference>
<feature type="transmembrane region" description="Helical" evidence="5">
    <location>
        <begin position="59"/>
        <end position="79"/>
    </location>
</feature>
<evidence type="ECO:0000256" key="4">
    <source>
        <dbReference type="ARBA" id="ARBA00023136"/>
    </source>
</evidence>
<evidence type="ECO:0000313" key="7">
    <source>
        <dbReference type="EMBL" id="KAK4879447.1"/>
    </source>
</evidence>
<gene>
    <name evidence="7" type="ORF">RN001_007593</name>
</gene>
<dbReference type="InterPro" id="IPR049680">
    <property type="entry name" value="FLVCR1-2_SLC49-like"/>
</dbReference>
<keyword evidence="8" id="KW-1185">Reference proteome</keyword>